<sequence length="37" mass="3925">MARTLQHGLGWAIFTGGNLAALAGLLQAEQLGHWLAH</sequence>
<name>A0A4R3V7H6_ROSSA</name>
<gene>
    <name evidence="1" type="ORF">EV671_1007155</name>
</gene>
<dbReference type="EMBL" id="SMBU01000007">
    <property type="protein sequence ID" value="TCV01026.1"/>
    <property type="molecule type" value="Genomic_DNA"/>
</dbReference>
<dbReference type="AlphaFoldDB" id="A0A4R3V7H6"/>
<proteinExistence type="predicted"/>
<comment type="caution">
    <text evidence="1">The sequence shown here is derived from an EMBL/GenBank/DDBJ whole genome shotgun (WGS) entry which is preliminary data.</text>
</comment>
<reference evidence="1 2" key="1">
    <citation type="submission" date="2019-03" db="EMBL/GenBank/DDBJ databases">
        <title>Genomic Encyclopedia of Type Strains, Phase IV (KMG-IV): sequencing the most valuable type-strain genomes for metagenomic binning, comparative biology and taxonomic classification.</title>
        <authorList>
            <person name="Goeker M."/>
        </authorList>
    </citation>
    <scope>NUCLEOTIDE SEQUENCE [LARGE SCALE GENOMIC DNA]</scope>
    <source>
        <strain evidence="1 2">DSM 654</strain>
    </source>
</reference>
<accession>A0A4R3V7H6</accession>
<protein>
    <submittedName>
        <fullName evidence="1">Uncharacterized protein</fullName>
    </submittedName>
</protein>
<evidence type="ECO:0000313" key="2">
    <source>
        <dbReference type="Proteomes" id="UP000295110"/>
    </source>
</evidence>
<evidence type="ECO:0000313" key="1">
    <source>
        <dbReference type="EMBL" id="TCV01026.1"/>
    </source>
</evidence>
<organism evidence="1 2">
    <name type="scientific">Roseateles saccharophilus</name>
    <name type="common">Pseudomonas saccharophila</name>
    <dbReference type="NCBI Taxonomy" id="304"/>
    <lineage>
        <taxon>Bacteria</taxon>
        <taxon>Pseudomonadati</taxon>
        <taxon>Pseudomonadota</taxon>
        <taxon>Betaproteobacteria</taxon>
        <taxon>Burkholderiales</taxon>
        <taxon>Sphaerotilaceae</taxon>
        <taxon>Roseateles</taxon>
    </lineage>
</organism>
<keyword evidence="2" id="KW-1185">Reference proteome</keyword>
<dbReference type="Proteomes" id="UP000295110">
    <property type="component" value="Unassembled WGS sequence"/>
</dbReference>